<dbReference type="GeneID" id="108560052"/>
<gene>
    <name evidence="2" type="primary">LOC108560052</name>
</gene>
<evidence type="ECO:0000313" key="1">
    <source>
        <dbReference type="Proteomes" id="UP000695000"/>
    </source>
</evidence>
<dbReference type="RefSeq" id="XP_017772966.1">
    <property type="nucleotide sequence ID" value="XM_017917477.1"/>
</dbReference>
<dbReference type="Proteomes" id="UP000695000">
    <property type="component" value="Unplaced"/>
</dbReference>
<sequence>MGTETIIDGAADGGSSADLLTQWLDSLETRSSLFWLHYVECNSRSSSSEASEDAEKECSSCSPIVQCKSIAHRDSGLLLALTENCTLGPVCYFCSKKNSIVLRTQLSVRVHTIIVMKALIEISY</sequence>
<proteinExistence type="predicted"/>
<evidence type="ECO:0000313" key="2">
    <source>
        <dbReference type="RefSeq" id="XP_017772966.1"/>
    </source>
</evidence>
<protein>
    <submittedName>
        <fullName evidence="2">Uncharacterized protein LOC108560052</fullName>
    </submittedName>
</protein>
<keyword evidence="1" id="KW-1185">Reference proteome</keyword>
<name>A0ABM1MEG6_NICVS</name>
<organism evidence="1 2">
    <name type="scientific">Nicrophorus vespilloides</name>
    <name type="common">Boreal carrion beetle</name>
    <dbReference type="NCBI Taxonomy" id="110193"/>
    <lineage>
        <taxon>Eukaryota</taxon>
        <taxon>Metazoa</taxon>
        <taxon>Ecdysozoa</taxon>
        <taxon>Arthropoda</taxon>
        <taxon>Hexapoda</taxon>
        <taxon>Insecta</taxon>
        <taxon>Pterygota</taxon>
        <taxon>Neoptera</taxon>
        <taxon>Endopterygota</taxon>
        <taxon>Coleoptera</taxon>
        <taxon>Polyphaga</taxon>
        <taxon>Staphyliniformia</taxon>
        <taxon>Silphidae</taxon>
        <taxon>Nicrophorinae</taxon>
        <taxon>Nicrophorus</taxon>
    </lineage>
</organism>
<accession>A0ABM1MEG6</accession>
<reference evidence="2" key="1">
    <citation type="submission" date="2025-08" db="UniProtKB">
        <authorList>
            <consortium name="RefSeq"/>
        </authorList>
    </citation>
    <scope>IDENTIFICATION</scope>
    <source>
        <tissue evidence="2">Whole Larva</tissue>
    </source>
</reference>